<protein>
    <submittedName>
        <fullName evidence="2">Uncharacterized protein</fullName>
    </submittedName>
</protein>
<gene>
    <name evidence="2" type="ORF">LDX50_06350</name>
    <name evidence="3" type="ORF">LDX50_12320</name>
    <name evidence="4" type="ORF">LDX50_18040</name>
</gene>
<organism evidence="2 5">
    <name type="scientific">Fulvivirga sedimenti</name>
    <dbReference type="NCBI Taxonomy" id="2879465"/>
    <lineage>
        <taxon>Bacteria</taxon>
        <taxon>Pseudomonadati</taxon>
        <taxon>Bacteroidota</taxon>
        <taxon>Cytophagia</taxon>
        <taxon>Cytophagales</taxon>
        <taxon>Fulvivirgaceae</taxon>
        <taxon>Fulvivirga</taxon>
    </lineage>
</organism>
<dbReference type="RefSeq" id="WP_225697598.1">
    <property type="nucleotide sequence ID" value="NZ_JAIXNE010000002.1"/>
</dbReference>
<dbReference type="EMBL" id="JAIXNE010000003">
    <property type="protein sequence ID" value="MCA6075657.1"/>
    <property type="molecule type" value="Genomic_DNA"/>
</dbReference>
<comment type="caution">
    <text evidence="2">The sequence shown here is derived from an EMBL/GenBank/DDBJ whole genome shotgun (WGS) entry which is preliminary data.</text>
</comment>
<keyword evidence="1" id="KW-0812">Transmembrane</keyword>
<keyword evidence="1" id="KW-1133">Transmembrane helix</keyword>
<evidence type="ECO:0000313" key="4">
    <source>
        <dbReference type="EMBL" id="MCA6076785.1"/>
    </source>
</evidence>
<dbReference type="AlphaFoldDB" id="A0A9X1KW85"/>
<accession>A0A9X1KW85</accession>
<proteinExistence type="predicted"/>
<evidence type="ECO:0000313" key="2">
    <source>
        <dbReference type="EMBL" id="MCA6074480.1"/>
    </source>
</evidence>
<feature type="transmembrane region" description="Helical" evidence="1">
    <location>
        <begin position="21"/>
        <end position="42"/>
    </location>
</feature>
<evidence type="ECO:0000313" key="3">
    <source>
        <dbReference type="EMBL" id="MCA6075657.1"/>
    </source>
</evidence>
<dbReference type="Pfam" id="PF19578">
    <property type="entry name" value="DUF6090"/>
    <property type="match status" value="1"/>
</dbReference>
<dbReference type="Proteomes" id="UP001139409">
    <property type="component" value="Unassembled WGS sequence"/>
</dbReference>
<sequence>MIKFFKKIRQQLVSENKFSKYLIYALGEVLLVMIGIFLAFQLNTTVEHRKNNLEEKRILYNLLEYDLKSDIEQLNELIDSVETTTQIMTALSGDKIEFITEMESFIKDYHFQANDGTFNEALSTGTMKLIKSDTLRGLIFKYYKEIENNKFIIEQSAFVNNHQITRPEMYAKVIATSESFERYNISLPLPELDLETLIKDQEFMGSMFSRMASLQSQIGSWKQLKHKAEILRKEVKKKLDSH</sequence>
<keyword evidence="5" id="KW-1185">Reference proteome</keyword>
<dbReference type="EMBL" id="JAIXNE010000002">
    <property type="protein sequence ID" value="MCA6074480.1"/>
    <property type="molecule type" value="Genomic_DNA"/>
</dbReference>
<evidence type="ECO:0000256" key="1">
    <source>
        <dbReference type="SAM" id="Phobius"/>
    </source>
</evidence>
<name>A0A9X1KW85_9BACT</name>
<reference evidence="2" key="1">
    <citation type="submission" date="2021-09" db="EMBL/GenBank/DDBJ databases">
        <title>Fulvivirga sp. isolated from coastal sediment.</title>
        <authorList>
            <person name="Yu H."/>
        </authorList>
    </citation>
    <scope>NUCLEOTIDE SEQUENCE</scope>
    <source>
        <strain evidence="2">1062</strain>
    </source>
</reference>
<dbReference type="EMBL" id="JAIXNE010000004">
    <property type="protein sequence ID" value="MCA6076785.1"/>
    <property type="molecule type" value="Genomic_DNA"/>
</dbReference>
<keyword evidence="1" id="KW-0472">Membrane</keyword>
<evidence type="ECO:0000313" key="5">
    <source>
        <dbReference type="Proteomes" id="UP001139409"/>
    </source>
</evidence>
<dbReference type="InterPro" id="IPR045749">
    <property type="entry name" value="DUF6090"/>
</dbReference>